<evidence type="ECO:0000313" key="3">
    <source>
        <dbReference type="Proteomes" id="UP000579605"/>
    </source>
</evidence>
<evidence type="ECO:0000256" key="1">
    <source>
        <dbReference type="SAM" id="MobiDB-lite"/>
    </source>
</evidence>
<dbReference type="RefSeq" id="WP_238341333.1">
    <property type="nucleotide sequence ID" value="NZ_BAAARR010000020.1"/>
</dbReference>
<comment type="caution">
    <text evidence="2">The sequence shown here is derived from an EMBL/GenBank/DDBJ whole genome shotgun (WGS) entry which is preliminary data.</text>
</comment>
<dbReference type="Proteomes" id="UP000579605">
    <property type="component" value="Unassembled WGS sequence"/>
</dbReference>
<name>A0A852ZDN4_9ACTN</name>
<keyword evidence="3" id="KW-1185">Reference proteome</keyword>
<dbReference type="EMBL" id="JACBZH010000001">
    <property type="protein sequence ID" value="NYH91014.1"/>
    <property type="molecule type" value="Genomic_DNA"/>
</dbReference>
<dbReference type="AlphaFoldDB" id="A0A852ZDN4"/>
<feature type="region of interest" description="Disordered" evidence="1">
    <location>
        <begin position="39"/>
        <end position="62"/>
    </location>
</feature>
<reference evidence="2 3" key="1">
    <citation type="submission" date="2020-07" db="EMBL/GenBank/DDBJ databases">
        <title>Sequencing the genomes of 1000 actinobacteria strains.</title>
        <authorList>
            <person name="Klenk H.-P."/>
        </authorList>
    </citation>
    <scope>NUCLEOTIDE SEQUENCE [LARGE SCALE GENOMIC DNA]</scope>
    <source>
        <strain evidence="2 3">DSM 18448</strain>
    </source>
</reference>
<gene>
    <name evidence="2" type="ORF">F4554_003652</name>
</gene>
<proteinExistence type="predicted"/>
<protein>
    <submittedName>
        <fullName evidence="2">Uncharacterized protein</fullName>
    </submittedName>
</protein>
<evidence type="ECO:0000313" key="2">
    <source>
        <dbReference type="EMBL" id="NYH91014.1"/>
    </source>
</evidence>
<organism evidence="2 3">
    <name type="scientific">Actinopolymorpha rutila</name>
    <dbReference type="NCBI Taxonomy" id="446787"/>
    <lineage>
        <taxon>Bacteria</taxon>
        <taxon>Bacillati</taxon>
        <taxon>Actinomycetota</taxon>
        <taxon>Actinomycetes</taxon>
        <taxon>Propionibacteriales</taxon>
        <taxon>Actinopolymorphaceae</taxon>
        <taxon>Actinopolymorpha</taxon>
    </lineage>
</organism>
<sequence length="62" mass="6377">MTQLPFGRPLTCAGLDRMPDDGHRYELLDGVLVVSPASAGGAGRRLSRRERAAAAGGVGGGR</sequence>
<accession>A0A852ZDN4</accession>